<accession>A0ABP8ZEW4</accession>
<keyword evidence="2" id="KW-1185">Reference proteome</keyword>
<dbReference type="Proteomes" id="UP001500121">
    <property type="component" value="Unassembled WGS sequence"/>
</dbReference>
<proteinExistence type="predicted"/>
<comment type="caution">
    <text evidence="1">The sequence shown here is derived from an EMBL/GenBank/DDBJ whole genome shotgun (WGS) entry which is preliminary data.</text>
</comment>
<sequence>MQSMLREVGFPDGSFEEMYAFMQVWLGREIRIKHHDSRGSAICGLWVGSKNETVDVIFTDLDSPHWRQTVAHEWGHMLCGHDTSAGTADVLRALAPLLPEGAIQFALTRESFSSPQEQEAEAVGDAISLMLLAAESREASVQSLGGFGRVL</sequence>
<evidence type="ECO:0000313" key="1">
    <source>
        <dbReference type="EMBL" id="GAA4754607.1"/>
    </source>
</evidence>
<evidence type="ECO:0000313" key="2">
    <source>
        <dbReference type="Proteomes" id="UP001500121"/>
    </source>
</evidence>
<name>A0ABP8ZEW4_9MICO</name>
<dbReference type="RefSeq" id="WP_345482105.1">
    <property type="nucleotide sequence ID" value="NZ_BAABLP010000007.1"/>
</dbReference>
<organism evidence="1 2">
    <name type="scientific">Amnibacterium soli</name>
    <dbReference type="NCBI Taxonomy" id="1282736"/>
    <lineage>
        <taxon>Bacteria</taxon>
        <taxon>Bacillati</taxon>
        <taxon>Actinomycetota</taxon>
        <taxon>Actinomycetes</taxon>
        <taxon>Micrococcales</taxon>
        <taxon>Microbacteriaceae</taxon>
        <taxon>Amnibacterium</taxon>
    </lineage>
</organism>
<evidence type="ECO:0008006" key="3">
    <source>
        <dbReference type="Google" id="ProtNLM"/>
    </source>
</evidence>
<protein>
    <recommendedName>
        <fullName evidence="3">IrrE N-terminal-like domain-containing protein</fullName>
    </recommendedName>
</protein>
<gene>
    <name evidence="1" type="ORF">GCM10025783_29580</name>
</gene>
<reference evidence="2" key="1">
    <citation type="journal article" date="2019" name="Int. J. Syst. Evol. Microbiol.">
        <title>The Global Catalogue of Microorganisms (GCM) 10K type strain sequencing project: providing services to taxonomists for standard genome sequencing and annotation.</title>
        <authorList>
            <consortium name="The Broad Institute Genomics Platform"/>
            <consortium name="The Broad Institute Genome Sequencing Center for Infectious Disease"/>
            <person name="Wu L."/>
            <person name="Ma J."/>
        </authorList>
    </citation>
    <scope>NUCLEOTIDE SEQUENCE [LARGE SCALE GENOMIC DNA]</scope>
    <source>
        <strain evidence="2">JCM 19015</strain>
    </source>
</reference>
<dbReference type="EMBL" id="BAABLP010000007">
    <property type="protein sequence ID" value="GAA4754607.1"/>
    <property type="molecule type" value="Genomic_DNA"/>
</dbReference>